<dbReference type="NCBIfam" id="NF002083">
    <property type="entry name" value="PRK00913.3-5"/>
    <property type="match status" value="1"/>
</dbReference>
<sequence>MQISIQKGDILDEACDLLVVNFFQGIEKPGGATGAVDTALQGDLSALLKQDRFSGKLGEKLCFPTFGRLKAKKVCVLGLGKKADMTADTVRQIGGHIVKAARDAKAKRVITILHGAGMGGVDAELSAQMLGEGLWLASYEFHDHFGAETKKKKSSFPSNILMMESERKHIRPAEKGLERARILAEATVYARDLVNTSPRHMKPFNLMEAAKSVSALSKRIRCTVYDKERMERMGMGAALAVAEGSVNPPQCVHLVYIPKQRSKKKIAVIGKGVTFDSGGLSLKPADGMTTMKIDMAGAASVIGLFRALAEIDVPAEIHGVFIAVENMPSGGSYRPGDVVTAMNGMTIEILNTDAEGRVTMADSLSFAAKRIKPDEIIDLATLTGAAVVALGEDYTGIMSNNRTLVRSLLKASEAAGENMWELPLPELYEEALKSKIADMNNTGGRTAGCIKGGLFLKRFVDGIPWAHLDIAGPSYCEKETRSDTPYGGTGVGVRTLMAYLKSLA</sequence>
<feature type="binding site" evidence="7">
    <location>
        <position position="271"/>
    </location>
    <ligand>
        <name>Mn(2+)</name>
        <dbReference type="ChEBI" id="CHEBI:29035"/>
        <label>2</label>
    </ligand>
</feature>
<dbReference type="InterPro" id="IPR043472">
    <property type="entry name" value="Macro_dom-like"/>
</dbReference>
<dbReference type="Proteomes" id="UP000710385">
    <property type="component" value="Unassembled WGS sequence"/>
</dbReference>
<dbReference type="AlphaFoldDB" id="A0A928Y6Y2"/>
<feature type="binding site" evidence="7">
    <location>
        <position position="294"/>
    </location>
    <ligand>
        <name>Mn(2+)</name>
        <dbReference type="ChEBI" id="CHEBI:29035"/>
        <label>2</label>
    </ligand>
</feature>
<comment type="function">
    <text evidence="7">Presumably involved in the processing and regular turnover of intracellular proteins. Catalyzes the removal of unsubstituted N-terminal amino acids from various peptides.</text>
</comment>
<dbReference type="PANTHER" id="PTHR11963">
    <property type="entry name" value="LEUCINE AMINOPEPTIDASE-RELATED"/>
    <property type="match status" value="1"/>
</dbReference>
<dbReference type="EMBL" id="JABTTY010000001">
    <property type="protein sequence ID" value="MBE7525551.1"/>
    <property type="molecule type" value="Genomic_DNA"/>
</dbReference>
<evidence type="ECO:0000259" key="8">
    <source>
        <dbReference type="PROSITE" id="PS00631"/>
    </source>
</evidence>
<keyword evidence="7" id="KW-0963">Cytoplasm</keyword>
<feature type="active site" evidence="7">
    <location>
        <position position="283"/>
    </location>
</feature>
<gene>
    <name evidence="7" type="primary">pepA</name>
    <name evidence="9" type="ORF">HS096_04175</name>
</gene>
<accession>A0A928Y6Y2</accession>
<comment type="subcellular location">
    <subcellularLocation>
        <location evidence="7">Cytoplasm</location>
    </subcellularLocation>
</comment>
<dbReference type="SUPFAM" id="SSF52949">
    <property type="entry name" value="Macro domain-like"/>
    <property type="match status" value="1"/>
</dbReference>
<dbReference type="NCBIfam" id="NF002073">
    <property type="entry name" value="PRK00913.1-2"/>
    <property type="match status" value="1"/>
</dbReference>
<dbReference type="Gene3D" id="3.40.630.10">
    <property type="entry name" value="Zn peptidases"/>
    <property type="match status" value="1"/>
</dbReference>
<dbReference type="PANTHER" id="PTHR11963:SF23">
    <property type="entry name" value="CYTOSOL AMINOPEPTIDASE"/>
    <property type="match status" value="1"/>
</dbReference>
<evidence type="ECO:0000256" key="5">
    <source>
        <dbReference type="ARBA" id="ARBA00022670"/>
    </source>
</evidence>
<protein>
    <recommendedName>
        <fullName evidence="7">Probable cytosol aminopeptidase</fullName>
        <ecNumber evidence="7">3.4.11.1</ecNumber>
    </recommendedName>
    <alternativeName>
        <fullName evidence="7">Leucine aminopeptidase</fullName>
        <shortName evidence="7">LAP</shortName>
        <ecNumber evidence="7">3.4.11.10</ecNumber>
    </alternativeName>
    <alternativeName>
        <fullName evidence="7">Leucyl aminopeptidase</fullName>
    </alternativeName>
</protein>
<dbReference type="GO" id="GO:0030145">
    <property type="term" value="F:manganese ion binding"/>
    <property type="evidence" value="ECO:0007669"/>
    <property type="project" value="UniProtKB-UniRule"/>
</dbReference>
<dbReference type="PRINTS" id="PR00481">
    <property type="entry name" value="LAMNOPPTDASE"/>
</dbReference>
<name>A0A928Y6Y2_UNCKA</name>
<evidence type="ECO:0000313" key="10">
    <source>
        <dbReference type="Proteomes" id="UP000710385"/>
    </source>
</evidence>
<dbReference type="HAMAP" id="MF_00181">
    <property type="entry name" value="Cytosol_peptidase_M17"/>
    <property type="match status" value="1"/>
</dbReference>
<comment type="catalytic activity">
    <reaction evidence="2 7">
        <text>Release of an N-terminal amino acid, preferentially leucine, but not glutamic or aspartic acids.</text>
        <dbReference type="EC" id="3.4.11.10"/>
    </reaction>
</comment>
<dbReference type="EC" id="3.4.11.10" evidence="7"/>
<proteinExistence type="inferred from homology"/>
<evidence type="ECO:0000256" key="6">
    <source>
        <dbReference type="ARBA" id="ARBA00022801"/>
    </source>
</evidence>
<reference evidence="9" key="1">
    <citation type="submission" date="2020-05" db="EMBL/GenBank/DDBJ databases">
        <title>High-Quality Genomes of Partial-Nitritation/Anammox System by Hierarchical Clustering Based Hybrid Assembly.</title>
        <authorList>
            <person name="Liu L."/>
            <person name="Wang Y."/>
            <person name="Che Y."/>
            <person name="Chen Y."/>
            <person name="Xia Y."/>
            <person name="Luo R."/>
            <person name="Cheng S.H."/>
            <person name="Zheng C."/>
            <person name="Zhang T."/>
        </authorList>
    </citation>
    <scope>NUCLEOTIDE SEQUENCE</scope>
    <source>
        <strain evidence="9">H1_PAT1</strain>
    </source>
</reference>
<dbReference type="CDD" id="cd00433">
    <property type="entry name" value="Peptidase_M17"/>
    <property type="match status" value="1"/>
</dbReference>
<feature type="binding site" evidence="7">
    <location>
        <position position="276"/>
    </location>
    <ligand>
        <name>Mn(2+)</name>
        <dbReference type="ChEBI" id="CHEBI:29035"/>
        <label>1</label>
    </ligand>
</feature>
<keyword evidence="4 7" id="KW-0031">Aminopeptidase</keyword>
<dbReference type="InterPro" id="IPR011356">
    <property type="entry name" value="Leucine_aapep/pepB"/>
</dbReference>
<feature type="binding site" evidence="7">
    <location>
        <position position="353"/>
    </location>
    <ligand>
        <name>Mn(2+)</name>
        <dbReference type="ChEBI" id="CHEBI:29035"/>
        <label>1</label>
    </ligand>
</feature>
<feature type="binding site" evidence="7">
    <location>
        <position position="276"/>
    </location>
    <ligand>
        <name>Mn(2+)</name>
        <dbReference type="ChEBI" id="CHEBI:29035"/>
        <label>2</label>
    </ligand>
</feature>
<dbReference type="GO" id="GO:0070006">
    <property type="term" value="F:metalloaminopeptidase activity"/>
    <property type="evidence" value="ECO:0007669"/>
    <property type="project" value="InterPro"/>
</dbReference>
<evidence type="ECO:0000313" key="9">
    <source>
        <dbReference type="EMBL" id="MBE7525551.1"/>
    </source>
</evidence>
<feature type="binding site" evidence="7">
    <location>
        <position position="355"/>
    </location>
    <ligand>
        <name>Mn(2+)</name>
        <dbReference type="ChEBI" id="CHEBI:29035"/>
        <label>2</label>
    </ligand>
</feature>
<feature type="active site" evidence="7">
    <location>
        <position position="357"/>
    </location>
</feature>
<feature type="domain" description="Cytosol aminopeptidase" evidence="8">
    <location>
        <begin position="351"/>
        <end position="358"/>
    </location>
</feature>
<comment type="cofactor">
    <cofactor evidence="7">
        <name>Mn(2+)</name>
        <dbReference type="ChEBI" id="CHEBI:29035"/>
    </cofactor>
    <text evidence="7">Binds 2 manganese ions per subunit.</text>
</comment>
<dbReference type="InterPro" id="IPR023042">
    <property type="entry name" value="Peptidase_M17_leu_NH2_pept"/>
</dbReference>
<organism evidence="9 10">
    <name type="scientific">candidate division WWE3 bacterium</name>
    <dbReference type="NCBI Taxonomy" id="2053526"/>
    <lineage>
        <taxon>Bacteria</taxon>
        <taxon>Katanobacteria</taxon>
    </lineage>
</organism>
<dbReference type="InterPro" id="IPR008283">
    <property type="entry name" value="Peptidase_M17_N"/>
</dbReference>
<keyword evidence="7" id="KW-0464">Manganese</keyword>
<feature type="binding site" evidence="7">
    <location>
        <position position="355"/>
    </location>
    <ligand>
        <name>Mn(2+)</name>
        <dbReference type="ChEBI" id="CHEBI:29035"/>
        <label>1</label>
    </ligand>
</feature>
<dbReference type="Gene3D" id="3.40.220.10">
    <property type="entry name" value="Leucine Aminopeptidase, subunit E, domain 1"/>
    <property type="match status" value="1"/>
</dbReference>
<keyword evidence="7" id="KW-0479">Metal-binding</keyword>
<dbReference type="GO" id="GO:0006508">
    <property type="term" value="P:proteolysis"/>
    <property type="evidence" value="ECO:0007669"/>
    <property type="project" value="UniProtKB-KW"/>
</dbReference>
<comment type="catalytic activity">
    <reaction evidence="1 7">
        <text>Release of an N-terminal amino acid, Xaa-|-Yaa-, in which Xaa is preferably Leu, but may be other amino acids including Pro although not Arg or Lys, and Yaa may be Pro. Amino acid amides and methyl esters are also readily hydrolyzed, but rates on arylamides are exceedingly low.</text>
        <dbReference type="EC" id="3.4.11.1"/>
    </reaction>
</comment>
<evidence type="ECO:0000256" key="1">
    <source>
        <dbReference type="ARBA" id="ARBA00000135"/>
    </source>
</evidence>
<dbReference type="InterPro" id="IPR000819">
    <property type="entry name" value="Peptidase_M17_C"/>
</dbReference>
<evidence type="ECO:0000256" key="7">
    <source>
        <dbReference type="HAMAP-Rule" id="MF_00181"/>
    </source>
</evidence>
<dbReference type="GO" id="GO:0005737">
    <property type="term" value="C:cytoplasm"/>
    <property type="evidence" value="ECO:0007669"/>
    <property type="project" value="UniProtKB-SubCell"/>
</dbReference>
<evidence type="ECO:0000256" key="2">
    <source>
        <dbReference type="ARBA" id="ARBA00000967"/>
    </source>
</evidence>
<evidence type="ECO:0000256" key="3">
    <source>
        <dbReference type="ARBA" id="ARBA00009528"/>
    </source>
</evidence>
<dbReference type="NCBIfam" id="NF002074">
    <property type="entry name" value="PRK00913.1-4"/>
    <property type="match status" value="1"/>
</dbReference>
<keyword evidence="6 7" id="KW-0378">Hydrolase</keyword>
<evidence type="ECO:0000256" key="4">
    <source>
        <dbReference type="ARBA" id="ARBA00022438"/>
    </source>
</evidence>
<dbReference type="Pfam" id="PF00883">
    <property type="entry name" value="Peptidase_M17"/>
    <property type="match status" value="1"/>
</dbReference>
<dbReference type="SUPFAM" id="SSF53187">
    <property type="entry name" value="Zn-dependent exopeptidases"/>
    <property type="match status" value="1"/>
</dbReference>
<comment type="caution">
    <text evidence="9">The sequence shown here is derived from an EMBL/GenBank/DDBJ whole genome shotgun (WGS) entry which is preliminary data.</text>
</comment>
<dbReference type="EC" id="3.4.11.1" evidence="7"/>
<dbReference type="PROSITE" id="PS00631">
    <property type="entry name" value="CYTOSOL_AP"/>
    <property type="match status" value="1"/>
</dbReference>
<keyword evidence="5 7" id="KW-0645">Protease</keyword>
<dbReference type="Pfam" id="PF02789">
    <property type="entry name" value="Peptidase_M17_N"/>
    <property type="match status" value="1"/>
</dbReference>
<comment type="similarity">
    <text evidence="3 7">Belongs to the peptidase M17 family.</text>
</comment>